<sequence>MTKRIGNKHEAQHRGKDERLDIRRTNIEREAVKQATARAKYRNQVKGQPPMSLSASAA</sequence>
<keyword evidence="3" id="KW-1185">Reference proteome</keyword>
<dbReference type="RefSeq" id="WP_193686295.1">
    <property type="nucleotide sequence ID" value="NZ_CP062941.1"/>
</dbReference>
<dbReference type="KEGG" id="mlir:LPB04_20460"/>
<protein>
    <submittedName>
        <fullName evidence="2">Uncharacterized protein</fullName>
    </submittedName>
</protein>
<feature type="compositionally biased region" description="Basic and acidic residues" evidence="1">
    <location>
        <begin position="7"/>
        <end position="32"/>
    </location>
</feature>
<evidence type="ECO:0000313" key="2">
    <source>
        <dbReference type="EMBL" id="QOL49253.1"/>
    </source>
</evidence>
<evidence type="ECO:0000256" key="1">
    <source>
        <dbReference type="SAM" id="MobiDB-lite"/>
    </source>
</evidence>
<reference evidence="2 3" key="1">
    <citation type="submission" date="2020-10" db="EMBL/GenBank/DDBJ databases">
        <title>Genome sequencing of Massilia sp. LPB0304.</title>
        <authorList>
            <person name="Kim J."/>
        </authorList>
    </citation>
    <scope>NUCLEOTIDE SEQUENCE [LARGE SCALE GENOMIC DNA]</scope>
    <source>
        <strain evidence="2 3">LPB0304</strain>
    </source>
</reference>
<name>A0A7L9U2G9_9BURK</name>
<organism evidence="2 3">
    <name type="scientific">Massilia litorea</name>
    <dbReference type="NCBI Taxonomy" id="2769491"/>
    <lineage>
        <taxon>Bacteria</taxon>
        <taxon>Pseudomonadati</taxon>
        <taxon>Pseudomonadota</taxon>
        <taxon>Betaproteobacteria</taxon>
        <taxon>Burkholderiales</taxon>
        <taxon>Oxalobacteraceae</taxon>
        <taxon>Telluria group</taxon>
        <taxon>Massilia</taxon>
    </lineage>
</organism>
<dbReference type="Proteomes" id="UP000593875">
    <property type="component" value="Chromosome"/>
</dbReference>
<gene>
    <name evidence="2" type="ORF">LPB04_20460</name>
</gene>
<dbReference type="EMBL" id="CP062941">
    <property type="protein sequence ID" value="QOL49253.1"/>
    <property type="molecule type" value="Genomic_DNA"/>
</dbReference>
<proteinExistence type="predicted"/>
<dbReference type="AlphaFoldDB" id="A0A7L9U2G9"/>
<evidence type="ECO:0000313" key="3">
    <source>
        <dbReference type="Proteomes" id="UP000593875"/>
    </source>
</evidence>
<accession>A0A7L9U2G9</accession>
<feature type="region of interest" description="Disordered" evidence="1">
    <location>
        <begin position="1"/>
        <end position="58"/>
    </location>
</feature>